<protein>
    <submittedName>
        <fullName evidence="2">Uncharacterized protein</fullName>
    </submittedName>
</protein>
<evidence type="ECO:0000313" key="2">
    <source>
        <dbReference type="WBParaSite" id="PS1159_v2.g8587.t1"/>
    </source>
</evidence>
<accession>A0AC35GTD6</accession>
<evidence type="ECO:0000313" key="1">
    <source>
        <dbReference type="Proteomes" id="UP000887580"/>
    </source>
</evidence>
<dbReference type="WBParaSite" id="PS1159_v2.g8587.t1">
    <property type="protein sequence ID" value="PS1159_v2.g8587.t1"/>
    <property type="gene ID" value="PS1159_v2.g8587"/>
</dbReference>
<reference evidence="2" key="1">
    <citation type="submission" date="2022-11" db="UniProtKB">
        <authorList>
            <consortium name="WormBaseParasite"/>
        </authorList>
    </citation>
    <scope>IDENTIFICATION</scope>
</reference>
<name>A0AC35GTD6_9BILA</name>
<dbReference type="Proteomes" id="UP000887580">
    <property type="component" value="Unplaced"/>
</dbReference>
<organism evidence="1 2">
    <name type="scientific">Panagrolaimus sp. PS1159</name>
    <dbReference type="NCBI Taxonomy" id="55785"/>
    <lineage>
        <taxon>Eukaryota</taxon>
        <taxon>Metazoa</taxon>
        <taxon>Ecdysozoa</taxon>
        <taxon>Nematoda</taxon>
        <taxon>Chromadorea</taxon>
        <taxon>Rhabditida</taxon>
        <taxon>Tylenchina</taxon>
        <taxon>Panagrolaimomorpha</taxon>
        <taxon>Panagrolaimoidea</taxon>
        <taxon>Panagrolaimidae</taxon>
        <taxon>Panagrolaimus</taxon>
    </lineage>
</organism>
<sequence>MSNQQDNNQPQPPPQKYQNSAMNENYSLGYSFSLSIVAGIFLVMAAIFGTIAACMNGSGEYPRDHRIQTSMAA</sequence>
<proteinExistence type="predicted"/>